<organism evidence="1 2">
    <name type="scientific">Chlorobium ferrooxidans DSM 13031</name>
    <dbReference type="NCBI Taxonomy" id="377431"/>
    <lineage>
        <taxon>Bacteria</taxon>
        <taxon>Pseudomonadati</taxon>
        <taxon>Chlorobiota</taxon>
        <taxon>Chlorobiia</taxon>
        <taxon>Chlorobiales</taxon>
        <taxon>Chlorobiaceae</taxon>
        <taxon>Chlorobium/Pelodictyon group</taxon>
        <taxon>Chlorobium</taxon>
    </lineage>
</organism>
<protein>
    <submittedName>
        <fullName evidence="1">Septum formation initiator</fullName>
    </submittedName>
</protein>
<gene>
    <name evidence="1" type="ORF">CferDRAFT_0072</name>
</gene>
<accession>Q0YP43</accession>
<dbReference type="InterPro" id="IPR007060">
    <property type="entry name" value="FtsL/DivIC"/>
</dbReference>
<reference evidence="1 2" key="2">
    <citation type="submission" date="2006-07" db="EMBL/GenBank/DDBJ databases">
        <title>Sequencing of the draft genome and assembly of Chlorobium ferroxidans DSM 13031.</title>
        <authorList>
            <consortium name="US DOE Joint Genome Institute (JGI-PGF)"/>
            <person name="Copeland A."/>
            <person name="Lucas S."/>
            <person name="Lapidus A."/>
            <person name="Barry K."/>
            <person name="Glavina del Rio T."/>
            <person name="Dalin E."/>
            <person name="Tice H."/>
            <person name="Bruce D."/>
            <person name="Pitluck S."/>
            <person name="Richardson P."/>
        </authorList>
    </citation>
    <scope>NUCLEOTIDE SEQUENCE [LARGE SCALE GENOMIC DNA]</scope>
    <source>
        <strain evidence="1 2">DSM 13031</strain>
    </source>
</reference>
<comment type="caution">
    <text evidence="1">The sequence shown here is derived from an EMBL/GenBank/DDBJ whole genome shotgun (WGS) entry which is preliminary data.</text>
</comment>
<evidence type="ECO:0000313" key="2">
    <source>
        <dbReference type="Proteomes" id="UP000004162"/>
    </source>
</evidence>
<dbReference type="AlphaFoldDB" id="Q0YP43"/>
<name>Q0YP43_9CHLB</name>
<proteinExistence type="predicted"/>
<reference evidence="1 2" key="1">
    <citation type="submission" date="2006-07" db="EMBL/GenBank/DDBJ databases">
        <title>Annotation of the draft genome assembly of Chlorobium ferroxidans DSM 13031.</title>
        <authorList>
            <consortium name="US DOE Joint Genome Institute (JGI-ORNL)"/>
            <person name="Larimer F."/>
            <person name="Land M."/>
            <person name="Hauser L."/>
        </authorList>
    </citation>
    <scope>NUCLEOTIDE SEQUENCE [LARGE SCALE GENOMIC DNA]</scope>
    <source>
        <strain evidence="1 2">DSM 13031</strain>
    </source>
</reference>
<sequence>MFAFFVIWFLFDDFGIVKRVRMEAEHRLLIERLKVEQKKIIANELRIQHAHDPDSIEKAAREKYNFRKPGETLFIITDK</sequence>
<dbReference type="Proteomes" id="UP000004162">
    <property type="component" value="Unassembled WGS sequence"/>
</dbReference>
<dbReference type="EMBL" id="AASE01000035">
    <property type="protein sequence ID" value="EAT58067.1"/>
    <property type="molecule type" value="Genomic_DNA"/>
</dbReference>
<keyword evidence="2" id="KW-1185">Reference proteome</keyword>
<dbReference type="Pfam" id="PF04977">
    <property type="entry name" value="DivIC"/>
    <property type="match status" value="1"/>
</dbReference>
<evidence type="ECO:0000313" key="1">
    <source>
        <dbReference type="EMBL" id="EAT58067.1"/>
    </source>
</evidence>